<dbReference type="AlphaFoldDB" id="A0A4Q6XMD0"/>
<gene>
    <name evidence="1" type="ORF">EWE75_18655</name>
</gene>
<name>A0A4Q6XMD0_9SPHN</name>
<protein>
    <submittedName>
        <fullName evidence="1">Uncharacterized protein</fullName>
    </submittedName>
</protein>
<comment type="caution">
    <text evidence="1">The sequence shown here is derived from an EMBL/GenBank/DDBJ whole genome shotgun (WGS) entry which is preliminary data.</text>
</comment>
<sequence length="110" mass="12071">MMQEYRYTIVEDASIKALYPAAIEIEVDTNLDASGGAALASSLWGQTNSIARQFDVEIEDVLYLDDFLTSPNRYVVSFDKHPAAGVGKTYTLIGAKIDYSANRTTLTVRG</sequence>
<keyword evidence="2" id="KW-1185">Reference proteome</keyword>
<accession>A0A4Q6XMD0</accession>
<organism evidence="1 2">
    <name type="scientific">Sphingomonas populi</name>
    <dbReference type="NCBI Taxonomy" id="2484750"/>
    <lineage>
        <taxon>Bacteria</taxon>
        <taxon>Pseudomonadati</taxon>
        <taxon>Pseudomonadota</taxon>
        <taxon>Alphaproteobacteria</taxon>
        <taxon>Sphingomonadales</taxon>
        <taxon>Sphingomonadaceae</taxon>
        <taxon>Sphingomonas</taxon>
    </lineage>
</organism>
<evidence type="ECO:0000313" key="1">
    <source>
        <dbReference type="EMBL" id="RZF61213.1"/>
    </source>
</evidence>
<evidence type="ECO:0000313" key="2">
    <source>
        <dbReference type="Proteomes" id="UP000292085"/>
    </source>
</evidence>
<proteinExistence type="predicted"/>
<dbReference type="Proteomes" id="UP000292085">
    <property type="component" value="Unassembled WGS sequence"/>
</dbReference>
<reference evidence="1 2" key="1">
    <citation type="submission" date="2019-02" db="EMBL/GenBank/DDBJ databases">
        <authorList>
            <person name="Li Y."/>
        </authorList>
    </citation>
    <scope>NUCLEOTIDE SEQUENCE [LARGE SCALE GENOMIC DNA]</scope>
    <source>
        <strain evidence="1 2">3-7</strain>
    </source>
</reference>
<dbReference type="EMBL" id="SGIS01000035">
    <property type="protein sequence ID" value="RZF61213.1"/>
    <property type="molecule type" value="Genomic_DNA"/>
</dbReference>